<name>A0AAV9XK29_9PEZI</name>
<proteinExistence type="predicted"/>
<organism evidence="2 3">
    <name type="scientific">Orbilia ellipsospora</name>
    <dbReference type="NCBI Taxonomy" id="2528407"/>
    <lineage>
        <taxon>Eukaryota</taxon>
        <taxon>Fungi</taxon>
        <taxon>Dikarya</taxon>
        <taxon>Ascomycota</taxon>
        <taxon>Pezizomycotina</taxon>
        <taxon>Orbiliomycetes</taxon>
        <taxon>Orbiliales</taxon>
        <taxon>Orbiliaceae</taxon>
        <taxon>Orbilia</taxon>
    </lineage>
</organism>
<evidence type="ECO:0000256" key="1">
    <source>
        <dbReference type="SAM" id="SignalP"/>
    </source>
</evidence>
<comment type="caution">
    <text evidence="2">The sequence shown here is derived from an EMBL/GenBank/DDBJ whole genome shotgun (WGS) entry which is preliminary data.</text>
</comment>
<evidence type="ECO:0000313" key="2">
    <source>
        <dbReference type="EMBL" id="KAK6541946.1"/>
    </source>
</evidence>
<dbReference type="AlphaFoldDB" id="A0AAV9XK29"/>
<feature type="chain" id="PRO_5043776799" evidence="1">
    <location>
        <begin position="22"/>
        <end position="208"/>
    </location>
</feature>
<keyword evidence="3" id="KW-1185">Reference proteome</keyword>
<dbReference type="Proteomes" id="UP001365542">
    <property type="component" value="Unassembled WGS sequence"/>
</dbReference>
<dbReference type="EMBL" id="JAVHJO010000003">
    <property type="protein sequence ID" value="KAK6541946.1"/>
    <property type="molecule type" value="Genomic_DNA"/>
</dbReference>
<protein>
    <submittedName>
        <fullName evidence="2">Uncharacterized protein</fullName>
    </submittedName>
</protein>
<sequence>MQALSLIILLTSLLTPAFVNGQSLFHGTTVMIQPFKGRHPSNATYETANFYCYFSLEHLQYVSFGWFLGGSPGDLDGSGCHPRPESYGWWEYSTSADCTSDGRECRVHAVNYLVSDTSVPFIDDDYVVLQPFAIGNSNAETLYVSYFDRPGGAHAVGSRRVLEDDACEDAFTTIQEIVKERNVPLGFELTNPCRPKAKKEAFGQKILS</sequence>
<gene>
    <name evidence="2" type="ORF">TWF694_007718</name>
</gene>
<keyword evidence="1" id="KW-0732">Signal</keyword>
<feature type="signal peptide" evidence="1">
    <location>
        <begin position="1"/>
        <end position="21"/>
    </location>
</feature>
<accession>A0AAV9XK29</accession>
<evidence type="ECO:0000313" key="3">
    <source>
        <dbReference type="Proteomes" id="UP001365542"/>
    </source>
</evidence>
<reference evidence="2 3" key="1">
    <citation type="submission" date="2019-10" db="EMBL/GenBank/DDBJ databases">
        <authorList>
            <person name="Palmer J.M."/>
        </authorList>
    </citation>
    <scope>NUCLEOTIDE SEQUENCE [LARGE SCALE GENOMIC DNA]</scope>
    <source>
        <strain evidence="2 3">TWF694</strain>
    </source>
</reference>